<evidence type="ECO:0000256" key="3">
    <source>
        <dbReference type="ARBA" id="ARBA00012180"/>
    </source>
</evidence>
<keyword evidence="5" id="KW-0479">Metal-binding</keyword>
<dbReference type="InterPro" id="IPR002156">
    <property type="entry name" value="RNaseH_domain"/>
</dbReference>
<evidence type="ECO:0000256" key="1">
    <source>
        <dbReference type="ARBA" id="ARBA00000077"/>
    </source>
</evidence>
<dbReference type="SUPFAM" id="SSF53098">
    <property type="entry name" value="Ribonuclease H-like"/>
    <property type="match status" value="1"/>
</dbReference>
<keyword evidence="7" id="KW-0378">Hydrolase</keyword>
<organism evidence="9 10">
    <name type="scientific">Temnothorax curvispinosus</name>
    <dbReference type="NCBI Taxonomy" id="300111"/>
    <lineage>
        <taxon>Eukaryota</taxon>
        <taxon>Metazoa</taxon>
        <taxon>Ecdysozoa</taxon>
        <taxon>Arthropoda</taxon>
        <taxon>Hexapoda</taxon>
        <taxon>Insecta</taxon>
        <taxon>Pterygota</taxon>
        <taxon>Neoptera</taxon>
        <taxon>Endopterygota</taxon>
        <taxon>Hymenoptera</taxon>
        <taxon>Apocrita</taxon>
        <taxon>Aculeata</taxon>
        <taxon>Formicoidea</taxon>
        <taxon>Formicidae</taxon>
        <taxon>Myrmicinae</taxon>
        <taxon>Temnothorax</taxon>
    </lineage>
</organism>
<dbReference type="Gene3D" id="3.30.420.10">
    <property type="entry name" value="Ribonuclease H-like superfamily/Ribonuclease H"/>
    <property type="match status" value="1"/>
</dbReference>
<protein>
    <recommendedName>
        <fullName evidence="3">ribonuclease H</fullName>
        <ecNumber evidence="3">3.1.26.4</ecNumber>
    </recommendedName>
</protein>
<dbReference type="CDD" id="cd09276">
    <property type="entry name" value="Rnase_HI_RT_non_LTR"/>
    <property type="match status" value="1"/>
</dbReference>
<comment type="catalytic activity">
    <reaction evidence="1">
        <text>Endonucleolytic cleavage to 5'-phosphomonoester.</text>
        <dbReference type="EC" id="3.1.26.4"/>
    </reaction>
</comment>
<name>A0A6J1PHA0_9HYME</name>
<dbReference type="PROSITE" id="PS50879">
    <property type="entry name" value="RNASE_H_1"/>
    <property type="match status" value="1"/>
</dbReference>
<dbReference type="InterPro" id="IPR050092">
    <property type="entry name" value="RNase_H"/>
</dbReference>
<dbReference type="Proteomes" id="UP000504618">
    <property type="component" value="Unplaced"/>
</dbReference>
<proteinExistence type="inferred from homology"/>
<dbReference type="InterPro" id="IPR036397">
    <property type="entry name" value="RNaseH_sf"/>
</dbReference>
<sequence>MRYLCRMSKGMEVNTALMLYKSLVRSVVDYGIFIYFPRDATYRLKMERTQFMGIRTALGFRNSTPTNVLLAEAKVTLLQDRAVMLGKNFVSKAIAWGNEGLCARLSRTFDCECFCRFRQPTYKFSLISDVWRSLRFRNNMGFSVRREVFCDPYNAHTFRPRVELDIGKTRKSRKYPDCELIRKIADKYELISPEVIFTDGSYGEEARSTGASIIISDQEEAYKISMPPTCSSFTAEAFAVRAALQLMIVQREERGRDIVILSDCRSVLQAIFNNHINVHKNRYVTEARRHIYKLEVRWDKRVVLAWIPAHEGIQGNELADDLAKEAASEEADPSIEVPVGDYRRIDKQDAWKATQETILRESEFKGSFYFQHFYNGSPKPWFSKINVERYFVTMFNRLRASHFNLGSSLKRKGYIDSERCECGAEREDLYHVLLRCRLYDDNRCEMDKELRELKYTREIDLKNIIISENWDVLYVVFKFLRKIGKVI</sequence>
<evidence type="ECO:0000259" key="8">
    <source>
        <dbReference type="PROSITE" id="PS50879"/>
    </source>
</evidence>
<accession>A0A6J1PHA0</accession>
<dbReference type="AlphaFoldDB" id="A0A6J1PHA0"/>
<evidence type="ECO:0000256" key="6">
    <source>
        <dbReference type="ARBA" id="ARBA00022759"/>
    </source>
</evidence>
<feature type="domain" description="RNase H type-1" evidence="8">
    <location>
        <begin position="190"/>
        <end position="328"/>
    </location>
</feature>
<dbReference type="RefSeq" id="XP_024884679.1">
    <property type="nucleotide sequence ID" value="XM_025028911.1"/>
</dbReference>
<dbReference type="PANTHER" id="PTHR10642:SF26">
    <property type="entry name" value="RIBONUCLEASE H1"/>
    <property type="match status" value="1"/>
</dbReference>
<dbReference type="Pfam" id="PF00075">
    <property type="entry name" value="RNase_H"/>
    <property type="match status" value="1"/>
</dbReference>
<evidence type="ECO:0000256" key="7">
    <source>
        <dbReference type="ARBA" id="ARBA00022801"/>
    </source>
</evidence>
<dbReference type="EC" id="3.1.26.4" evidence="3"/>
<reference evidence="10 11" key="1">
    <citation type="submission" date="2025-04" db="UniProtKB">
        <authorList>
            <consortium name="RefSeq"/>
        </authorList>
    </citation>
    <scope>IDENTIFICATION</scope>
    <source>
        <tissue evidence="10 11">Whole body</tissue>
    </source>
</reference>
<evidence type="ECO:0000313" key="10">
    <source>
        <dbReference type="RefSeq" id="XP_024868640.1"/>
    </source>
</evidence>
<keyword evidence="6" id="KW-0255">Endonuclease</keyword>
<dbReference type="GeneID" id="112452588"/>
<evidence type="ECO:0000313" key="11">
    <source>
        <dbReference type="RefSeq" id="XP_024884679.1"/>
    </source>
</evidence>
<evidence type="ECO:0000256" key="4">
    <source>
        <dbReference type="ARBA" id="ARBA00022722"/>
    </source>
</evidence>
<evidence type="ECO:0000256" key="2">
    <source>
        <dbReference type="ARBA" id="ARBA00005300"/>
    </source>
</evidence>
<dbReference type="PANTHER" id="PTHR10642">
    <property type="entry name" value="RIBONUCLEASE H1"/>
    <property type="match status" value="1"/>
</dbReference>
<dbReference type="GO" id="GO:0003676">
    <property type="term" value="F:nucleic acid binding"/>
    <property type="evidence" value="ECO:0007669"/>
    <property type="project" value="InterPro"/>
</dbReference>
<comment type="similarity">
    <text evidence="2">Belongs to the RNase H family.</text>
</comment>
<dbReference type="OrthoDB" id="7701067at2759"/>
<dbReference type="RefSeq" id="XP_024868640.1">
    <property type="nucleotide sequence ID" value="XM_025012872.1"/>
</dbReference>
<dbReference type="GO" id="GO:0046872">
    <property type="term" value="F:metal ion binding"/>
    <property type="evidence" value="ECO:0007669"/>
    <property type="project" value="UniProtKB-KW"/>
</dbReference>
<dbReference type="GO" id="GO:0004523">
    <property type="term" value="F:RNA-DNA hybrid ribonuclease activity"/>
    <property type="evidence" value="ECO:0007669"/>
    <property type="project" value="UniProtKB-EC"/>
</dbReference>
<gene>
    <name evidence="10" type="primary">LOC112452588</name>
    <name evidence="11" type="synonym">LOC112462851</name>
</gene>
<dbReference type="GO" id="GO:0043137">
    <property type="term" value="P:DNA replication, removal of RNA primer"/>
    <property type="evidence" value="ECO:0007669"/>
    <property type="project" value="TreeGrafter"/>
</dbReference>
<evidence type="ECO:0000256" key="5">
    <source>
        <dbReference type="ARBA" id="ARBA00022723"/>
    </source>
</evidence>
<keyword evidence="9" id="KW-1185">Reference proteome</keyword>
<evidence type="ECO:0000313" key="9">
    <source>
        <dbReference type="Proteomes" id="UP000504618"/>
    </source>
</evidence>
<keyword evidence="4" id="KW-0540">Nuclease</keyword>
<dbReference type="InterPro" id="IPR012337">
    <property type="entry name" value="RNaseH-like_sf"/>
</dbReference>